<keyword evidence="1" id="KW-0812">Transmembrane</keyword>
<accession>A0A1W1C5G9</accession>
<gene>
    <name evidence="2" type="ORF">MNB_SV-6-1711</name>
</gene>
<dbReference type="AlphaFoldDB" id="A0A1W1C5G9"/>
<sequence length="200" mass="22567">MSNSTILNARYIIKSLIVIVLLSNISYGMMRFISKDELVDVSKHIVLAKIISATDTGRIVQERGIDAMLIENKLKVVELLKGSLSLDKPFIINTFNFDGWMEDNVQLPPVGSKVLLFLREDKNGELMPTNGIQGVWPISHDEELAGAGSKTKLNQIREMIHKQTGTCKEPEKIDKSDIDKKSKIIDKIDNKIKEYNRSIK</sequence>
<keyword evidence="1" id="KW-0472">Membrane</keyword>
<evidence type="ECO:0000256" key="1">
    <source>
        <dbReference type="SAM" id="Phobius"/>
    </source>
</evidence>
<reference evidence="2" key="1">
    <citation type="submission" date="2016-10" db="EMBL/GenBank/DDBJ databases">
        <authorList>
            <person name="de Groot N.N."/>
        </authorList>
    </citation>
    <scope>NUCLEOTIDE SEQUENCE</scope>
</reference>
<evidence type="ECO:0000313" key="2">
    <source>
        <dbReference type="EMBL" id="SFV60974.1"/>
    </source>
</evidence>
<keyword evidence="1" id="KW-1133">Transmembrane helix</keyword>
<name>A0A1W1C5G9_9ZZZZ</name>
<dbReference type="EMBL" id="FPHC01000062">
    <property type="protein sequence ID" value="SFV60974.1"/>
    <property type="molecule type" value="Genomic_DNA"/>
</dbReference>
<organism evidence="2">
    <name type="scientific">hydrothermal vent metagenome</name>
    <dbReference type="NCBI Taxonomy" id="652676"/>
    <lineage>
        <taxon>unclassified sequences</taxon>
        <taxon>metagenomes</taxon>
        <taxon>ecological metagenomes</taxon>
    </lineage>
</organism>
<feature type="transmembrane region" description="Helical" evidence="1">
    <location>
        <begin position="12"/>
        <end position="33"/>
    </location>
</feature>
<protein>
    <submittedName>
        <fullName evidence="2">Uncharacterized protein</fullName>
    </submittedName>
</protein>
<proteinExistence type="predicted"/>